<dbReference type="AlphaFoldDB" id="N7A438"/>
<keyword evidence="3" id="KW-0812">Transmembrane</keyword>
<dbReference type="Pfam" id="PF16220">
    <property type="entry name" value="DUF4880"/>
    <property type="match status" value="1"/>
</dbReference>
<dbReference type="InterPro" id="IPR006860">
    <property type="entry name" value="FecR"/>
</dbReference>
<dbReference type="InterPro" id="IPR012373">
    <property type="entry name" value="Ferrdict_sens_TM"/>
</dbReference>
<dbReference type="Proteomes" id="UP000013047">
    <property type="component" value="Unassembled WGS sequence"/>
</dbReference>
<gene>
    <name evidence="3" type="ORF">C667_00250</name>
</gene>
<dbReference type="EMBL" id="AMXF01000001">
    <property type="protein sequence ID" value="ENO99044.1"/>
    <property type="molecule type" value="Genomic_DNA"/>
</dbReference>
<dbReference type="GO" id="GO:0016989">
    <property type="term" value="F:sigma factor antagonist activity"/>
    <property type="evidence" value="ECO:0007669"/>
    <property type="project" value="TreeGrafter"/>
</dbReference>
<accession>N7A438</accession>
<evidence type="ECO:0000259" key="1">
    <source>
        <dbReference type="Pfam" id="PF04773"/>
    </source>
</evidence>
<evidence type="ECO:0000313" key="3">
    <source>
        <dbReference type="EMBL" id="ENO99044.1"/>
    </source>
</evidence>
<dbReference type="RefSeq" id="WP_004354815.1">
    <property type="nucleotide sequence ID" value="NZ_AMXF01000001.1"/>
</dbReference>
<dbReference type="PANTHER" id="PTHR30273">
    <property type="entry name" value="PERIPLASMIC SIGNAL SENSOR AND SIGMA FACTOR ACTIVATOR FECR-RELATED"/>
    <property type="match status" value="1"/>
</dbReference>
<sequence>MPDEMVDAAIAWSVKLDYNRATDATRQAFEQWLRADPLHVLAWSRIGTLRGDLAQLPTRLALDTLQAVEAQRESAHKSTHHERRQALKLLSLSGLVLGLGWAARDHAPWQRLLADASTSVGEQKTLHLADGTVLVLNTDSAVSTDVEGERRLIVLRRGEIMVTTGADAGTDAGASGRGAAAKRSSRPFWVHTPFGRMQALGTRFVVRLEPDRARVSVQEGAVALHPDNPAAEVGDPAIVHAGESRWLSEAGSAPAQSLGFEADAWAEGVVAGRNIRLGDLVAELGRYRSGRVTCDDRVAGLRVSGVFHIRDTDQALRFLAQTQPVSVAYRTRWWVTVGPQSLP</sequence>
<name>N7A438_9RHOO</name>
<protein>
    <submittedName>
        <fullName evidence="3">Transmembrane sensor</fullName>
    </submittedName>
</protein>
<feature type="domain" description="FecR protein" evidence="1">
    <location>
        <begin position="116"/>
        <end position="222"/>
    </location>
</feature>
<dbReference type="InterPro" id="IPR032623">
    <property type="entry name" value="FecR_N"/>
</dbReference>
<dbReference type="PANTHER" id="PTHR30273:SF2">
    <property type="entry name" value="PROTEIN FECR"/>
    <property type="match status" value="1"/>
</dbReference>
<dbReference type="Gene3D" id="2.60.120.1440">
    <property type="match status" value="1"/>
</dbReference>
<comment type="caution">
    <text evidence="3">The sequence shown here is derived from an EMBL/GenBank/DDBJ whole genome shotgun (WGS) entry which is preliminary data.</text>
</comment>
<dbReference type="PIRSF" id="PIRSF018266">
    <property type="entry name" value="FecR"/>
    <property type="match status" value="1"/>
</dbReference>
<evidence type="ECO:0000259" key="2">
    <source>
        <dbReference type="Pfam" id="PF16220"/>
    </source>
</evidence>
<evidence type="ECO:0000313" key="4">
    <source>
        <dbReference type="Proteomes" id="UP000013047"/>
    </source>
</evidence>
<organism evidence="3 4">
    <name type="scientific">Thauera phenylacetica B4P</name>
    <dbReference type="NCBI Taxonomy" id="1234382"/>
    <lineage>
        <taxon>Bacteria</taxon>
        <taxon>Pseudomonadati</taxon>
        <taxon>Pseudomonadota</taxon>
        <taxon>Betaproteobacteria</taxon>
        <taxon>Rhodocyclales</taxon>
        <taxon>Zoogloeaceae</taxon>
        <taxon>Thauera</taxon>
    </lineage>
</organism>
<reference evidence="3 4" key="1">
    <citation type="submission" date="2012-09" db="EMBL/GenBank/DDBJ databases">
        <title>Draft Genome Sequences of 6 Strains from Genus Thauera.</title>
        <authorList>
            <person name="Liu B."/>
            <person name="Shapleigh J.P."/>
            <person name="Frostegard A.H."/>
        </authorList>
    </citation>
    <scope>NUCLEOTIDE SEQUENCE [LARGE SCALE GENOMIC DNA]</scope>
    <source>
        <strain evidence="3 4">B4P</strain>
    </source>
</reference>
<proteinExistence type="predicted"/>
<feature type="domain" description="FecR N-terminal" evidence="2">
    <location>
        <begin position="7"/>
        <end position="47"/>
    </location>
</feature>
<dbReference type="Pfam" id="PF04773">
    <property type="entry name" value="FecR"/>
    <property type="match status" value="1"/>
</dbReference>
<keyword evidence="3" id="KW-0472">Membrane</keyword>
<keyword evidence="4" id="KW-1185">Reference proteome</keyword>